<sequence length="287" mass="31979">MDSKEKRYAIREVSAITGVKPVTLRAWQRRYHLVEPSRTEKGHRLYSEQDIQQIQQIQSWLAKGISIGNVTQLLQSADSSELELSGSGGLEECESFLSALAQLNRGKAEAVMVAVLKNYPLEIVRQQFVIPVDEALVRMKSSQQSIQRGLFQAMLTGQFAWMITTANRASHLGKCLCVSLDPVGSIWAWLHALQIAEQGYFTALLDGVDELSGLLEHASEGAFQRIDFFSNRALTSKQQQVVRQLQQLQAQGADLPEQTPKQERELQGQTPLVVTSDGLLQPFDSEA</sequence>
<dbReference type="OrthoDB" id="9800334at2"/>
<dbReference type="Proteomes" id="UP000515264">
    <property type="component" value="Chromosome 2"/>
</dbReference>
<evidence type="ECO:0000259" key="5">
    <source>
        <dbReference type="PROSITE" id="PS50937"/>
    </source>
</evidence>
<dbReference type="PROSITE" id="PS50937">
    <property type="entry name" value="HTH_MERR_2"/>
    <property type="match status" value="1"/>
</dbReference>
<dbReference type="Proteomes" id="UP000184774">
    <property type="component" value="Unassembled WGS sequence"/>
</dbReference>
<organism evidence="7 8">
    <name type="scientific">Vibrio spartinae</name>
    <dbReference type="NCBI Taxonomy" id="1918945"/>
    <lineage>
        <taxon>Bacteria</taxon>
        <taxon>Pseudomonadati</taxon>
        <taxon>Pseudomonadota</taxon>
        <taxon>Gammaproteobacteria</taxon>
        <taxon>Vibrionales</taxon>
        <taxon>Vibrionaceae</taxon>
        <taxon>Vibrio</taxon>
    </lineage>
</organism>
<evidence type="ECO:0000313" key="7">
    <source>
        <dbReference type="EMBL" id="SIO95869.1"/>
    </source>
</evidence>
<dbReference type="EMBL" id="FSSB01000022">
    <property type="protein sequence ID" value="SIO95869.1"/>
    <property type="molecule type" value="Genomic_DNA"/>
</dbReference>
<reference evidence="6 9" key="3">
    <citation type="journal article" date="2020" name="J. Nat. Prod.">
        <title>Genomics-Metabolomics Profiling Disclosed Marine Vibrio spartinae 3.6 as a Producer of a New Branched Side Chain Prodigiosin.</title>
        <authorList>
            <person name="Vitale G.A."/>
            <person name="Sciarretta M."/>
            <person name="Palma Esposito F."/>
            <person name="January G.G."/>
            <person name="Giaccio M."/>
            <person name="Bunk B."/>
            <person name="Sproer C."/>
            <person name="Bajerski F."/>
            <person name="Power D."/>
            <person name="Festa C."/>
            <person name="Monti M.C."/>
            <person name="D'Auria M.V."/>
            <person name="de Pascale D."/>
        </authorList>
    </citation>
    <scope>NUCLEOTIDE SEQUENCE [LARGE SCALE GENOMIC DNA]</scope>
    <source>
        <strain evidence="6 9">3.6</strain>
    </source>
</reference>
<keyword evidence="9" id="KW-1185">Reference proteome</keyword>
<protein>
    <submittedName>
        <fullName evidence="7">HTH-type transcriptional repressor YcgE</fullName>
    </submittedName>
</protein>
<dbReference type="GO" id="GO:0003677">
    <property type="term" value="F:DNA binding"/>
    <property type="evidence" value="ECO:0007669"/>
    <property type="project" value="UniProtKB-KW"/>
</dbReference>
<dbReference type="SMART" id="SM00422">
    <property type="entry name" value="HTH_MERR"/>
    <property type="match status" value="1"/>
</dbReference>
<dbReference type="AlphaFoldDB" id="A0A1N6M8W8"/>
<evidence type="ECO:0000256" key="2">
    <source>
        <dbReference type="ARBA" id="ARBA00023125"/>
    </source>
</evidence>
<dbReference type="Pfam" id="PF13411">
    <property type="entry name" value="MerR_1"/>
    <property type="match status" value="1"/>
</dbReference>
<gene>
    <name evidence="7" type="primary">ycgE</name>
    <name evidence="7" type="ORF">VSP9026_03621</name>
    <name evidence="6" type="ORF">Vspart_03660</name>
</gene>
<keyword evidence="3" id="KW-0804">Transcription</keyword>
<evidence type="ECO:0000256" key="1">
    <source>
        <dbReference type="ARBA" id="ARBA00023015"/>
    </source>
</evidence>
<feature type="domain" description="HTH merR-type" evidence="5">
    <location>
        <begin position="7"/>
        <end position="76"/>
    </location>
</feature>
<feature type="region of interest" description="Disordered" evidence="4">
    <location>
        <begin position="252"/>
        <end position="287"/>
    </location>
</feature>
<keyword evidence="2" id="KW-0238">DNA-binding</keyword>
<evidence type="ECO:0000313" key="8">
    <source>
        <dbReference type="Proteomes" id="UP000184774"/>
    </source>
</evidence>
<reference evidence="6" key="2">
    <citation type="submission" date="2019-11" db="EMBL/GenBank/DDBJ databases">
        <authorList>
            <person name="January G."/>
            <person name="Bunk B."/>
        </authorList>
    </citation>
    <scope>NUCLEOTIDE SEQUENCE</scope>
    <source>
        <strain evidence="6">3.6</strain>
    </source>
</reference>
<dbReference type="InterPro" id="IPR047057">
    <property type="entry name" value="MerR_fam"/>
</dbReference>
<evidence type="ECO:0000313" key="9">
    <source>
        <dbReference type="Proteomes" id="UP000515264"/>
    </source>
</evidence>
<keyword evidence="1" id="KW-0805">Transcription regulation</keyword>
<dbReference type="RefSeq" id="WP_074374356.1">
    <property type="nucleotide sequence ID" value="NZ_AP024908.1"/>
</dbReference>
<dbReference type="SUPFAM" id="SSF46955">
    <property type="entry name" value="Putative DNA-binding domain"/>
    <property type="match status" value="1"/>
</dbReference>
<evidence type="ECO:0000313" key="6">
    <source>
        <dbReference type="EMBL" id="QMV16274.1"/>
    </source>
</evidence>
<evidence type="ECO:0000256" key="3">
    <source>
        <dbReference type="ARBA" id="ARBA00023163"/>
    </source>
</evidence>
<accession>A0A1N6M8W8</accession>
<dbReference type="InterPro" id="IPR009061">
    <property type="entry name" value="DNA-bd_dom_put_sf"/>
</dbReference>
<proteinExistence type="predicted"/>
<dbReference type="PANTHER" id="PTHR30204">
    <property type="entry name" value="REDOX-CYCLING DRUG-SENSING TRANSCRIPTIONAL ACTIVATOR SOXR"/>
    <property type="match status" value="1"/>
</dbReference>
<name>A0A1N6M8W8_9VIBR</name>
<dbReference type="PANTHER" id="PTHR30204:SF67">
    <property type="entry name" value="HTH-TYPE TRANSCRIPTIONAL REGULATOR MLRA-RELATED"/>
    <property type="match status" value="1"/>
</dbReference>
<dbReference type="InterPro" id="IPR000551">
    <property type="entry name" value="MerR-type_HTH_dom"/>
</dbReference>
<evidence type="ECO:0000256" key="4">
    <source>
        <dbReference type="SAM" id="MobiDB-lite"/>
    </source>
</evidence>
<dbReference type="Gene3D" id="1.10.1660.10">
    <property type="match status" value="1"/>
</dbReference>
<dbReference type="EMBL" id="CP046269">
    <property type="protein sequence ID" value="QMV16274.1"/>
    <property type="molecule type" value="Genomic_DNA"/>
</dbReference>
<dbReference type="GO" id="GO:0003700">
    <property type="term" value="F:DNA-binding transcription factor activity"/>
    <property type="evidence" value="ECO:0007669"/>
    <property type="project" value="InterPro"/>
</dbReference>
<reference evidence="7 8" key="1">
    <citation type="submission" date="2016-12" db="EMBL/GenBank/DDBJ databases">
        <authorList>
            <person name="Song W.-J."/>
            <person name="Kurnit D.M."/>
        </authorList>
    </citation>
    <scope>NUCLEOTIDE SEQUENCE [LARGE SCALE GENOMIC DNA]</scope>
    <source>
        <strain evidence="7 8">CECT 9026</strain>
    </source>
</reference>